<dbReference type="SUPFAM" id="SSF56925">
    <property type="entry name" value="OMPA-like"/>
    <property type="match status" value="1"/>
</dbReference>
<keyword evidence="3" id="KW-1185">Reference proteome</keyword>
<dbReference type="InterPro" id="IPR011250">
    <property type="entry name" value="OMP/PagP_B-barrel"/>
</dbReference>
<comment type="subcellular location">
    <subcellularLocation>
        <location evidence="1">Cell outer membrane</location>
    </subcellularLocation>
</comment>
<dbReference type="Proteomes" id="UP000001693">
    <property type="component" value="Chromosome"/>
</dbReference>
<name>B1XXU4_LEPCP</name>
<protein>
    <recommendedName>
        <fullName evidence="4">Outer membrane protein beta-barrel domain-containing protein</fullName>
    </recommendedName>
</protein>
<proteinExistence type="predicted"/>
<dbReference type="OrthoDB" id="9130661at2"/>
<dbReference type="EMBL" id="CP001013">
    <property type="protein sequence ID" value="ACB36413.1"/>
    <property type="molecule type" value="Genomic_DNA"/>
</dbReference>
<dbReference type="Gene3D" id="2.40.160.20">
    <property type="match status" value="1"/>
</dbReference>
<dbReference type="AlphaFoldDB" id="B1XXU4"/>
<sequence length="63" mass="6724">MKIFGGFSVSDSENHTKAYCGLGVGYQLMPNLSLDAAADFSKWAFDTDSGNARLLSLGVTLSF</sequence>
<evidence type="ECO:0000313" key="3">
    <source>
        <dbReference type="Proteomes" id="UP000001693"/>
    </source>
</evidence>
<dbReference type="KEGG" id="lch:Lcho_4162"/>
<evidence type="ECO:0000313" key="2">
    <source>
        <dbReference type="EMBL" id="ACB36413.1"/>
    </source>
</evidence>
<dbReference type="GO" id="GO:0009279">
    <property type="term" value="C:cell outer membrane"/>
    <property type="evidence" value="ECO:0007669"/>
    <property type="project" value="UniProtKB-SubCell"/>
</dbReference>
<accession>B1XXU4</accession>
<dbReference type="HOGENOM" id="CLU_2880400_0_0_4"/>
<reference evidence="2 3" key="1">
    <citation type="submission" date="2008-03" db="EMBL/GenBank/DDBJ databases">
        <title>Complete sequence of Leptothrix cholodnii SP-6.</title>
        <authorList>
            <consortium name="US DOE Joint Genome Institute"/>
            <person name="Copeland A."/>
            <person name="Lucas S."/>
            <person name="Lapidus A."/>
            <person name="Glavina del Rio T."/>
            <person name="Dalin E."/>
            <person name="Tice H."/>
            <person name="Bruce D."/>
            <person name="Goodwin L."/>
            <person name="Pitluck S."/>
            <person name="Chertkov O."/>
            <person name="Brettin T."/>
            <person name="Detter J.C."/>
            <person name="Han C."/>
            <person name="Kuske C.R."/>
            <person name="Schmutz J."/>
            <person name="Larimer F."/>
            <person name="Land M."/>
            <person name="Hauser L."/>
            <person name="Kyrpides N."/>
            <person name="Lykidis A."/>
            <person name="Emerson D."/>
            <person name="Richardson P."/>
        </authorList>
    </citation>
    <scope>NUCLEOTIDE SEQUENCE [LARGE SCALE GENOMIC DNA]</scope>
    <source>
        <strain evidence="3">ATCC 51168 / LMG 8142 / SP-6</strain>
    </source>
</reference>
<gene>
    <name evidence="2" type="ordered locus">Lcho_4162</name>
</gene>
<evidence type="ECO:0008006" key="4">
    <source>
        <dbReference type="Google" id="ProtNLM"/>
    </source>
</evidence>
<dbReference type="RefSeq" id="WP_012349154.1">
    <property type="nucleotide sequence ID" value="NC_010524.1"/>
</dbReference>
<evidence type="ECO:0000256" key="1">
    <source>
        <dbReference type="ARBA" id="ARBA00004442"/>
    </source>
</evidence>
<organism evidence="2 3">
    <name type="scientific">Leptothrix cholodnii (strain ATCC 51168 / LMG 8142 / SP-6)</name>
    <name type="common">Leptothrix discophora (strain SP-6)</name>
    <dbReference type="NCBI Taxonomy" id="395495"/>
    <lineage>
        <taxon>Bacteria</taxon>
        <taxon>Pseudomonadati</taxon>
        <taxon>Pseudomonadota</taxon>
        <taxon>Betaproteobacteria</taxon>
        <taxon>Burkholderiales</taxon>
        <taxon>Sphaerotilaceae</taxon>
        <taxon>Leptothrix</taxon>
    </lineage>
</organism>